<dbReference type="PANTHER" id="PTHR37984">
    <property type="entry name" value="PROTEIN CBG26694"/>
    <property type="match status" value="1"/>
</dbReference>
<evidence type="ECO:0000256" key="4">
    <source>
        <dbReference type="ARBA" id="ARBA00022759"/>
    </source>
</evidence>
<keyword evidence="6" id="KW-0695">RNA-directed DNA polymerase</keyword>
<dbReference type="GO" id="GO:0004519">
    <property type="term" value="F:endonuclease activity"/>
    <property type="evidence" value="ECO:0007669"/>
    <property type="project" value="UniProtKB-KW"/>
</dbReference>
<dbReference type="GO" id="GO:0016787">
    <property type="term" value="F:hydrolase activity"/>
    <property type="evidence" value="ECO:0007669"/>
    <property type="project" value="UniProtKB-KW"/>
</dbReference>
<dbReference type="InterPro" id="IPR000477">
    <property type="entry name" value="RT_dom"/>
</dbReference>
<dbReference type="EMBL" id="JALNTZ010000003">
    <property type="protein sequence ID" value="KAJ3659856.1"/>
    <property type="molecule type" value="Genomic_DNA"/>
</dbReference>
<dbReference type="InterPro" id="IPR041373">
    <property type="entry name" value="RT_RNaseH"/>
</dbReference>
<dbReference type="InterPro" id="IPR043128">
    <property type="entry name" value="Rev_trsase/Diguanyl_cyclase"/>
</dbReference>
<evidence type="ECO:0000256" key="3">
    <source>
        <dbReference type="ARBA" id="ARBA00022722"/>
    </source>
</evidence>
<gene>
    <name evidence="10" type="ORF">Zmor_011519</name>
</gene>
<dbReference type="GO" id="GO:0003964">
    <property type="term" value="F:RNA-directed DNA polymerase activity"/>
    <property type="evidence" value="ECO:0007669"/>
    <property type="project" value="UniProtKB-KW"/>
</dbReference>
<evidence type="ECO:0000256" key="5">
    <source>
        <dbReference type="ARBA" id="ARBA00022801"/>
    </source>
</evidence>
<dbReference type="FunFam" id="3.10.20.370:FF:000001">
    <property type="entry name" value="Retrovirus-related Pol polyprotein from transposon 17.6-like protein"/>
    <property type="match status" value="1"/>
</dbReference>
<evidence type="ECO:0000256" key="6">
    <source>
        <dbReference type="ARBA" id="ARBA00022918"/>
    </source>
</evidence>
<dbReference type="CDD" id="cd09274">
    <property type="entry name" value="RNase_HI_RT_Ty3"/>
    <property type="match status" value="1"/>
</dbReference>
<dbReference type="Gene3D" id="3.30.70.270">
    <property type="match status" value="2"/>
</dbReference>
<keyword evidence="2" id="KW-0548">Nucleotidyltransferase</keyword>
<dbReference type="FunFam" id="3.30.70.270:FF:000100">
    <property type="entry name" value="Uncharacterized protein"/>
    <property type="match status" value="1"/>
</dbReference>
<feature type="coiled-coil region" evidence="7">
    <location>
        <begin position="47"/>
        <end position="74"/>
    </location>
</feature>
<evidence type="ECO:0000259" key="9">
    <source>
        <dbReference type="Pfam" id="PF17917"/>
    </source>
</evidence>
<dbReference type="InterPro" id="IPR050951">
    <property type="entry name" value="Retrovirus_Pol_polyprotein"/>
</dbReference>
<keyword evidence="1" id="KW-0808">Transferase</keyword>
<dbReference type="Pfam" id="PF00078">
    <property type="entry name" value="RVT_1"/>
    <property type="match status" value="1"/>
</dbReference>
<organism evidence="10 11">
    <name type="scientific">Zophobas morio</name>
    <dbReference type="NCBI Taxonomy" id="2755281"/>
    <lineage>
        <taxon>Eukaryota</taxon>
        <taxon>Metazoa</taxon>
        <taxon>Ecdysozoa</taxon>
        <taxon>Arthropoda</taxon>
        <taxon>Hexapoda</taxon>
        <taxon>Insecta</taxon>
        <taxon>Pterygota</taxon>
        <taxon>Neoptera</taxon>
        <taxon>Endopterygota</taxon>
        <taxon>Coleoptera</taxon>
        <taxon>Polyphaga</taxon>
        <taxon>Cucujiformia</taxon>
        <taxon>Tenebrionidae</taxon>
        <taxon>Zophobas</taxon>
    </lineage>
</organism>
<dbReference type="Pfam" id="PF17917">
    <property type="entry name" value="RT_RNaseH"/>
    <property type="match status" value="1"/>
</dbReference>
<proteinExistence type="predicted"/>
<dbReference type="Proteomes" id="UP001168821">
    <property type="component" value="Unassembled WGS sequence"/>
</dbReference>
<comment type="caution">
    <text evidence="10">The sequence shown here is derived from an EMBL/GenBank/DDBJ whole genome shotgun (WGS) entry which is preliminary data.</text>
</comment>
<evidence type="ECO:0000313" key="11">
    <source>
        <dbReference type="Proteomes" id="UP001168821"/>
    </source>
</evidence>
<reference evidence="10" key="1">
    <citation type="journal article" date="2023" name="G3 (Bethesda)">
        <title>Whole genome assemblies of Zophobas morio and Tenebrio molitor.</title>
        <authorList>
            <person name="Kaur S."/>
            <person name="Stinson S.A."/>
            <person name="diCenzo G.C."/>
        </authorList>
    </citation>
    <scope>NUCLEOTIDE SEQUENCE</scope>
    <source>
        <strain evidence="10">QUZm001</strain>
    </source>
</reference>
<dbReference type="FunFam" id="3.30.70.270:FF:000026">
    <property type="entry name" value="Transposon Ty3-G Gag-Pol polyprotein"/>
    <property type="match status" value="1"/>
</dbReference>
<keyword evidence="7" id="KW-0175">Coiled coil</keyword>
<feature type="domain" description="Reverse transcriptase" evidence="8">
    <location>
        <begin position="18"/>
        <end position="89"/>
    </location>
</feature>
<evidence type="ECO:0000259" key="8">
    <source>
        <dbReference type="Pfam" id="PF00078"/>
    </source>
</evidence>
<sequence length="402" mass="45736">MECRHIPTVGIVADTARATFQDLTDRVFLGLKWSSVLVYIDDVIIYSKTFEEHIEKLREVFERLRAANLTLKTKKCTFASTQVKVLGHIVSSDVIRPDPEKLAAIKNFPQPKSIKQLQSFLGLANYYRKFIGNFSKIASPLHKLLKHNSKFKWETDQERAFNSLKTELCGSPVLTHFNPKIGCELRADASKEGLGVILLQESAGQMHPIAYASRTLTTAEKNYSITELEALAVLYGLTHFRHFVYGSPIIVKSDHHALCYLKNSNQSTSRLTRWAIKLEEFDYEVVYKNGKAHADADCLSRNPVSQAPKDEVDLFDIPTFLLVNQDLVLEQRKDPDVKHLIQILEDPENTPSTISLRKKSKNFKLVNGILYKKNATAINNDDLVVIPKHLVHEIFLHTIQNR</sequence>
<dbReference type="CDD" id="cd01647">
    <property type="entry name" value="RT_LTR"/>
    <property type="match status" value="1"/>
</dbReference>
<evidence type="ECO:0000256" key="7">
    <source>
        <dbReference type="SAM" id="Coils"/>
    </source>
</evidence>
<name>A0AA38MKG9_9CUCU</name>
<dbReference type="AlphaFoldDB" id="A0AA38MKG9"/>
<accession>A0AA38MKG9</accession>
<feature type="domain" description="Reverse transcriptase RNase H-like" evidence="9">
    <location>
        <begin position="183"/>
        <end position="281"/>
    </location>
</feature>
<keyword evidence="3" id="KW-0540">Nuclease</keyword>
<protein>
    <recommendedName>
        <fullName evidence="12">Reverse transcriptase domain-containing protein</fullName>
    </recommendedName>
</protein>
<evidence type="ECO:0000256" key="1">
    <source>
        <dbReference type="ARBA" id="ARBA00022679"/>
    </source>
</evidence>
<evidence type="ECO:0000313" key="10">
    <source>
        <dbReference type="EMBL" id="KAJ3659856.1"/>
    </source>
</evidence>
<keyword evidence="4" id="KW-0255">Endonuclease</keyword>
<keyword evidence="5" id="KW-0378">Hydrolase</keyword>
<dbReference type="SUPFAM" id="SSF56672">
    <property type="entry name" value="DNA/RNA polymerases"/>
    <property type="match status" value="1"/>
</dbReference>
<evidence type="ECO:0008006" key="12">
    <source>
        <dbReference type="Google" id="ProtNLM"/>
    </source>
</evidence>
<dbReference type="PANTHER" id="PTHR37984:SF5">
    <property type="entry name" value="PROTEIN NYNRIN-LIKE"/>
    <property type="match status" value="1"/>
</dbReference>
<keyword evidence="11" id="KW-1185">Reference proteome</keyword>
<evidence type="ECO:0000256" key="2">
    <source>
        <dbReference type="ARBA" id="ARBA00022695"/>
    </source>
</evidence>
<dbReference type="Gene3D" id="3.10.20.370">
    <property type="match status" value="1"/>
</dbReference>
<dbReference type="InterPro" id="IPR043502">
    <property type="entry name" value="DNA/RNA_pol_sf"/>
</dbReference>